<accession>A0A5C6RJV6</accession>
<dbReference type="Proteomes" id="UP000321580">
    <property type="component" value="Unassembled WGS sequence"/>
</dbReference>
<comment type="caution">
    <text evidence="3">The sequence shown here is derived from an EMBL/GenBank/DDBJ whole genome shotgun (WGS) entry which is preliminary data.</text>
</comment>
<keyword evidence="1" id="KW-0732">Signal</keyword>
<dbReference type="PANTHER" id="PTHR39200:SF1">
    <property type="entry name" value="AUTO-TRANSPORTER ADHESIN HEAD GIN DOMAIN-CONTAINING PROTEIN-RELATED"/>
    <property type="match status" value="1"/>
</dbReference>
<organism evidence="3 4">
    <name type="scientific">Phaeodactylibacter luteus</name>
    <dbReference type="NCBI Taxonomy" id="1564516"/>
    <lineage>
        <taxon>Bacteria</taxon>
        <taxon>Pseudomonadati</taxon>
        <taxon>Bacteroidota</taxon>
        <taxon>Saprospiria</taxon>
        <taxon>Saprospirales</taxon>
        <taxon>Haliscomenobacteraceae</taxon>
        <taxon>Phaeodactylibacter</taxon>
    </lineage>
</organism>
<dbReference type="EMBL" id="VOOR01000033">
    <property type="protein sequence ID" value="TXB62234.1"/>
    <property type="molecule type" value="Genomic_DNA"/>
</dbReference>
<sequence>MSKWLFGALALALLSTGCVFDFDDDDSFSIGCINANGSYVSRSLSLPPFSGISQETSVEVFIRQGEEQEVIVEGKEDAIDQLELDVDNGVWDIEFDRCVRDLGTMQIYITLPELRSIRSSGSGDIVGENTFETGDLDIHQSGSGDVRLTALMDDLDVRISGSGDLLIEGVADEAYYRLSGSGDVRAYGLECRTAEVNISGSGGTEVRVEEWLRVRISGSGDVRYMGNPELDVDITGSGDLIDEN</sequence>
<evidence type="ECO:0000313" key="3">
    <source>
        <dbReference type="EMBL" id="TXB62234.1"/>
    </source>
</evidence>
<feature type="signal peptide" evidence="1">
    <location>
        <begin position="1"/>
        <end position="21"/>
    </location>
</feature>
<feature type="domain" description="Putative auto-transporter adhesin head GIN" evidence="2">
    <location>
        <begin position="48"/>
        <end position="228"/>
    </location>
</feature>
<dbReference type="InterPro" id="IPR021255">
    <property type="entry name" value="DUF2807"/>
</dbReference>
<dbReference type="Pfam" id="PF10988">
    <property type="entry name" value="DUF2807"/>
    <property type="match status" value="1"/>
</dbReference>
<dbReference type="PANTHER" id="PTHR39200">
    <property type="entry name" value="HYPOTHETICAL EXPORTED PROTEIN"/>
    <property type="match status" value="1"/>
</dbReference>
<keyword evidence="4" id="KW-1185">Reference proteome</keyword>
<proteinExistence type="predicted"/>
<dbReference type="OrthoDB" id="1442792at2"/>
<dbReference type="RefSeq" id="WP_147168362.1">
    <property type="nucleotide sequence ID" value="NZ_VOOR01000033.1"/>
</dbReference>
<feature type="chain" id="PRO_5023106924" evidence="1">
    <location>
        <begin position="22"/>
        <end position="244"/>
    </location>
</feature>
<reference evidence="3 4" key="1">
    <citation type="submission" date="2019-08" db="EMBL/GenBank/DDBJ databases">
        <title>Genome of Phaeodactylibacter luteus.</title>
        <authorList>
            <person name="Bowman J.P."/>
        </authorList>
    </citation>
    <scope>NUCLEOTIDE SEQUENCE [LARGE SCALE GENOMIC DNA]</scope>
    <source>
        <strain evidence="3 4">KCTC 42180</strain>
    </source>
</reference>
<dbReference type="AlphaFoldDB" id="A0A5C6RJV6"/>
<evidence type="ECO:0000259" key="2">
    <source>
        <dbReference type="Pfam" id="PF10988"/>
    </source>
</evidence>
<gene>
    <name evidence="3" type="ORF">FRY97_14940</name>
</gene>
<dbReference type="PROSITE" id="PS51257">
    <property type="entry name" value="PROKAR_LIPOPROTEIN"/>
    <property type="match status" value="1"/>
</dbReference>
<dbReference type="Gene3D" id="2.160.20.120">
    <property type="match status" value="1"/>
</dbReference>
<evidence type="ECO:0000256" key="1">
    <source>
        <dbReference type="SAM" id="SignalP"/>
    </source>
</evidence>
<protein>
    <submittedName>
        <fullName evidence="3">DUF2807 domain-containing protein</fullName>
    </submittedName>
</protein>
<evidence type="ECO:0000313" key="4">
    <source>
        <dbReference type="Proteomes" id="UP000321580"/>
    </source>
</evidence>
<name>A0A5C6RJV6_9BACT</name>